<reference evidence="1 2" key="1">
    <citation type="submission" date="2014-01" db="EMBL/GenBank/DDBJ databases">
        <title>Full genme sequencing of cellulolytic bacterium Gynuella sunshinyii YC6258T gen. nov., sp. nov.</title>
        <authorList>
            <person name="Khan H."/>
            <person name="Chung E.J."/>
            <person name="Chung Y.R."/>
        </authorList>
    </citation>
    <scope>NUCLEOTIDE SEQUENCE [LARGE SCALE GENOMIC DNA]</scope>
    <source>
        <strain evidence="1 2">YC6258</strain>
    </source>
</reference>
<dbReference type="KEGG" id="gsn:YC6258_04174"/>
<keyword evidence="2" id="KW-1185">Reference proteome</keyword>
<dbReference type="Proteomes" id="UP000032266">
    <property type="component" value="Chromosome"/>
</dbReference>
<proteinExistence type="predicted"/>
<dbReference type="STRING" id="1445510.YC6258_04174"/>
<dbReference type="EMBL" id="CP007142">
    <property type="protein sequence ID" value="AJQ96210.1"/>
    <property type="molecule type" value="Genomic_DNA"/>
</dbReference>
<evidence type="ECO:0000313" key="1">
    <source>
        <dbReference type="EMBL" id="AJQ96210.1"/>
    </source>
</evidence>
<name>A0A0C5VA45_9GAMM</name>
<organism evidence="1 2">
    <name type="scientific">Gynuella sunshinyii YC6258</name>
    <dbReference type="NCBI Taxonomy" id="1445510"/>
    <lineage>
        <taxon>Bacteria</taxon>
        <taxon>Pseudomonadati</taxon>
        <taxon>Pseudomonadota</taxon>
        <taxon>Gammaproteobacteria</taxon>
        <taxon>Oceanospirillales</taxon>
        <taxon>Saccharospirillaceae</taxon>
        <taxon>Gynuella</taxon>
    </lineage>
</organism>
<dbReference type="OrthoDB" id="2088102at2"/>
<dbReference type="AlphaFoldDB" id="A0A0C5VA45"/>
<dbReference type="RefSeq" id="WP_044618275.1">
    <property type="nucleotide sequence ID" value="NZ_CP007142.1"/>
</dbReference>
<protein>
    <submittedName>
        <fullName evidence="1">Uncharacterized protein</fullName>
    </submittedName>
</protein>
<accession>A0A0C5VA45</accession>
<gene>
    <name evidence="1" type="ORF">YC6258_04174</name>
</gene>
<sequence length="150" mass="17513">MNFINSYLKIDNDFVHIRDFSGRLPDKFYIEGALELDINGIRLIDKSNWDYIDQLWFILVSGVEHVLNGQHYMGYFPDQPIEVIFKNLNDIYVEIRIDSKVAVTEKTKALPLILEGALDFFKVLLPLVDEDPGIQQEMLKMEQLLLPLKR</sequence>
<dbReference type="HOGENOM" id="CLU_126577_1_0_6"/>
<evidence type="ECO:0000313" key="2">
    <source>
        <dbReference type="Proteomes" id="UP000032266"/>
    </source>
</evidence>